<dbReference type="AlphaFoldDB" id="E9D3V2"/>
<proteinExistence type="predicted"/>
<name>E9D3V2_COCPS</name>
<reference evidence="2" key="1">
    <citation type="journal article" date="2010" name="Genome Res.">
        <title>Population genomic sequencing of Coccidioides fungi reveals recent hybridization and transposon control.</title>
        <authorList>
            <person name="Neafsey D.E."/>
            <person name="Barker B.M."/>
            <person name="Sharpton T.J."/>
            <person name="Stajich J.E."/>
            <person name="Park D.J."/>
            <person name="Whiston E."/>
            <person name="Hung C.-Y."/>
            <person name="McMahan C."/>
            <person name="White J."/>
            <person name="Sykes S."/>
            <person name="Heiman D."/>
            <person name="Young S."/>
            <person name="Zeng Q."/>
            <person name="Abouelleil A."/>
            <person name="Aftuck L."/>
            <person name="Bessette D."/>
            <person name="Brown A."/>
            <person name="FitzGerald M."/>
            <person name="Lui A."/>
            <person name="Macdonald J.P."/>
            <person name="Priest M."/>
            <person name="Orbach M.J."/>
            <person name="Galgiani J.N."/>
            <person name="Kirkland T.N."/>
            <person name="Cole G.T."/>
            <person name="Birren B.W."/>
            <person name="Henn M.R."/>
            <person name="Taylor J.W."/>
            <person name="Rounsley S.D."/>
        </authorList>
    </citation>
    <scope>NUCLEOTIDE SEQUENCE [LARGE SCALE GENOMIC DNA]</scope>
    <source>
        <strain evidence="2">RMSCC 757 / Silveira</strain>
    </source>
</reference>
<dbReference type="Proteomes" id="UP000002497">
    <property type="component" value="Unassembled WGS sequence"/>
</dbReference>
<accession>E9D3V2</accession>
<gene>
    <name evidence="1" type="ORF">CPSG_04291</name>
</gene>
<reference evidence="2" key="2">
    <citation type="submission" date="2010-03" db="EMBL/GenBank/DDBJ databases">
        <title>The genome sequence of Coccidioides posadasii strain Silveira.</title>
        <authorList>
            <consortium name="The Broad Institute Genome Sequencing Center for Infectious Disease"/>
            <person name="Neafsey D."/>
            <person name="Orbach M."/>
            <person name="Henn M.R."/>
            <person name="Cole G.T."/>
            <person name="Galgiani J."/>
            <person name="Gardner M.J."/>
            <person name="Kirkland T.N."/>
            <person name="Taylor J.W."/>
            <person name="Young S.K."/>
            <person name="Zeng Q."/>
            <person name="Koehrsen M."/>
            <person name="Alvarado L."/>
            <person name="Berlin A."/>
            <person name="Borenstein D."/>
            <person name="Chapman S.B."/>
            <person name="Chen Z."/>
            <person name="Engels R."/>
            <person name="Freedman E."/>
            <person name="Gellesch M."/>
            <person name="Goldberg J."/>
            <person name="Griggs A."/>
            <person name="Gujja S."/>
            <person name="Heilman E."/>
            <person name="Heiman D."/>
            <person name="Howarth C."/>
            <person name="Jen D."/>
            <person name="Larson L."/>
            <person name="Mehta T."/>
            <person name="Neiman D."/>
            <person name="Park D."/>
            <person name="Pearson M."/>
            <person name="Richards J."/>
            <person name="Roberts A."/>
            <person name="Saif S."/>
            <person name="Shea T."/>
            <person name="Shenoy N."/>
            <person name="Sisk P."/>
            <person name="Stolte C."/>
            <person name="Sykes S."/>
            <person name="Walk T."/>
            <person name="White J."/>
            <person name="Yandava C."/>
            <person name="Haas B."/>
            <person name="Nusbaum C."/>
            <person name="Birren B."/>
        </authorList>
    </citation>
    <scope>NUCLEOTIDE SEQUENCE [LARGE SCALE GENOMIC DNA]</scope>
    <source>
        <strain evidence="2">RMSCC 757 / Silveira</strain>
    </source>
</reference>
<organism evidence="2">
    <name type="scientific">Coccidioides posadasii (strain RMSCC 757 / Silveira)</name>
    <name type="common">Valley fever fungus</name>
    <dbReference type="NCBI Taxonomy" id="443226"/>
    <lineage>
        <taxon>Eukaryota</taxon>
        <taxon>Fungi</taxon>
        <taxon>Dikarya</taxon>
        <taxon>Ascomycota</taxon>
        <taxon>Pezizomycotina</taxon>
        <taxon>Eurotiomycetes</taxon>
        <taxon>Eurotiomycetidae</taxon>
        <taxon>Onygenales</taxon>
        <taxon>Onygenaceae</taxon>
        <taxon>Coccidioides</taxon>
    </lineage>
</organism>
<dbReference type="VEuPathDB" id="FungiDB:CPSG_04291"/>
<sequence length="126" mass="14096">MVSKLLSLLTGIDMVGYNCIVMTHGCRRIGGRSGTVPASINHHFLTGRNGGKDINRNLKWCAAETKATPGRIELNIVHLELAYWLSSFCDPYSGMKPGGQKSSRDHSQLMSICIRLTNYQFPNQRW</sequence>
<protein>
    <submittedName>
        <fullName evidence="1">Predicted protein</fullName>
    </submittedName>
</protein>
<dbReference type="EMBL" id="GL636491">
    <property type="protein sequence ID" value="EFW18745.1"/>
    <property type="molecule type" value="Genomic_DNA"/>
</dbReference>
<dbReference type="OMA" id="LMSICIR"/>
<evidence type="ECO:0000313" key="1">
    <source>
        <dbReference type="EMBL" id="EFW18745.1"/>
    </source>
</evidence>
<keyword evidence="2" id="KW-1185">Reference proteome</keyword>
<dbReference type="HOGENOM" id="CLU_1981459_0_0_1"/>
<evidence type="ECO:0000313" key="2">
    <source>
        <dbReference type="Proteomes" id="UP000002497"/>
    </source>
</evidence>